<dbReference type="Pfam" id="PF00175">
    <property type="entry name" value="NAD_binding_1"/>
    <property type="match status" value="1"/>
</dbReference>
<dbReference type="InterPro" id="IPR050415">
    <property type="entry name" value="MRET"/>
</dbReference>
<dbReference type="PANTHER" id="PTHR47354:SF5">
    <property type="entry name" value="PROTEIN RFBI"/>
    <property type="match status" value="1"/>
</dbReference>
<dbReference type="AlphaFoldDB" id="A0A345NJW5"/>
<dbReference type="Gene3D" id="2.40.30.10">
    <property type="entry name" value="Translation factors"/>
    <property type="match status" value="1"/>
</dbReference>
<keyword evidence="2" id="KW-0479">Metal-binding</keyword>
<dbReference type="Gene3D" id="3.40.50.80">
    <property type="entry name" value="Nucleotide-binding domain of ferredoxin-NADP reductase (FNR) module"/>
    <property type="match status" value="1"/>
</dbReference>
<keyword evidence="2" id="KW-0001">2Fe-2S</keyword>
<dbReference type="InterPro" id="IPR001433">
    <property type="entry name" value="OxRdtase_FAD/NAD-bd"/>
</dbReference>
<dbReference type="InterPro" id="IPR008333">
    <property type="entry name" value="Cbr1-like_FAD-bd_dom"/>
</dbReference>
<feature type="domain" description="FAD-binding FR-type" evidence="4">
    <location>
        <begin position="11"/>
        <end position="112"/>
    </location>
</feature>
<dbReference type="Pfam" id="PF00970">
    <property type="entry name" value="FAD_binding_6"/>
    <property type="match status" value="1"/>
</dbReference>
<accession>A0A345NJW5</accession>
<gene>
    <name evidence="5" type="ORF">DV701_03485</name>
</gene>
<dbReference type="SUPFAM" id="SSF63380">
    <property type="entry name" value="Riboflavin synthase domain-like"/>
    <property type="match status" value="1"/>
</dbReference>
<evidence type="ECO:0000259" key="4">
    <source>
        <dbReference type="PROSITE" id="PS51384"/>
    </source>
</evidence>
<dbReference type="PROSITE" id="PS51384">
    <property type="entry name" value="FAD_FR"/>
    <property type="match status" value="1"/>
</dbReference>
<keyword evidence="6" id="KW-1185">Reference proteome</keyword>
<keyword evidence="3" id="KW-0411">Iron-sulfur</keyword>
<dbReference type="InterPro" id="IPR039261">
    <property type="entry name" value="FNR_nucleotide-bd"/>
</dbReference>
<dbReference type="SUPFAM" id="SSF52343">
    <property type="entry name" value="Ferredoxin reductase-like, C-terminal NADP-linked domain"/>
    <property type="match status" value="1"/>
</dbReference>
<proteinExistence type="predicted"/>
<dbReference type="PRINTS" id="PR00410">
    <property type="entry name" value="PHEHYDRXLASE"/>
</dbReference>
<dbReference type="GO" id="GO:0051537">
    <property type="term" value="F:2 iron, 2 sulfur cluster binding"/>
    <property type="evidence" value="ECO:0007669"/>
    <property type="project" value="UniProtKB-KW"/>
</dbReference>
<dbReference type="Proteomes" id="UP000253790">
    <property type="component" value="Chromosome"/>
</dbReference>
<evidence type="ECO:0000313" key="5">
    <source>
        <dbReference type="EMBL" id="AXH95323.1"/>
    </source>
</evidence>
<evidence type="ECO:0000256" key="3">
    <source>
        <dbReference type="ARBA" id="ARBA00023014"/>
    </source>
</evidence>
<dbReference type="PANTHER" id="PTHR47354">
    <property type="entry name" value="NADH OXIDOREDUCTASE HCR"/>
    <property type="match status" value="1"/>
</dbReference>
<dbReference type="EMBL" id="CP031229">
    <property type="protein sequence ID" value="AXH95323.1"/>
    <property type="molecule type" value="Genomic_DNA"/>
</dbReference>
<comment type="cofactor">
    <cofactor evidence="1">
        <name>FAD</name>
        <dbReference type="ChEBI" id="CHEBI:57692"/>
    </cofactor>
</comment>
<dbReference type="GO" id="GO:0016491">
    <property type="term" value="F:oxidoreductase activity"/>
    <property type="evidence" value="ECO:0007669"/>
    <property type="project" value="InterPro"/>
</dbReference>
<name>A0A345NJW5_9MICO</name>
<dbReference type="InterPro" id="IPR017927">
    <property type="entry name" value="FAD-bd_FR_type"/>
</dbReference>
<protein>
    <recommendedName>
        <fullName evidence="4">FAD-binding FR-type domain-containing protein</fullName>
    </recommendedName>
</protein>
<keyword evidence="2" id="KW-0408">Iron</keyword>
<dbReference type="InterPro" id="IPR017938">
    <property type="entry name" value="Riboflavin_synthase-like_b-brl"/>
</dbReference>
<evidence type="ECO:0000256" key="1">
    <source>
        <dbReference type="ARBA" id="ARBA00001974"/>
    </source>
</evidence>
<organism evidence="5 6">
    <name type="scientific">Ornithinimicrobium avium</name>
    <dbReference type="NCBI Taxonomy" id="2283195"/>
    <lineage>
        <taxon>Bacteria</taxon>
        <taxon>Bacillati</taxon>
        <taxon>Actinomycetota</taxon>
        <taxon>Actinomycetes</taxon>
        <taxon>Micrococcales</taxon>
        <taxon>Ornithinimicrobiaceae</taxon>
        <taxon>Ornithinimicrobium</taxon>
    </lineage>
</organism>
<evidence type="ECO:0000313" key="6">
    <source>
        <dbReference type="Proteomes" id="UP000253790"/>
    </source>
</evidence>
<dbReference type="KEGG" id="orn:DV701_03485"/>
<dbReference type="OrthoDB" id="9796486at2"/>
<sequence>MNGRGGMRASWDTYDHRVERLRAVSPVVHELVLTPTRRPMPYRSGQYVMLDVQQPWAPERAYSLADAPRRDGRVRLLVTRYPAGPTSGWVHDGMREGDQASLTGPFGTMTLGARQEGPVLLLAAGSGLAPLEALAQTLVTEQPHRPVVLCFAGRTRADALDGDRLEELAGAHWQLRYLCVLTREPDAPLHGRLPAMLGDLVGRLAGWEVFVAGREGFVRDCRAAALALGAAPAMVRTEEFFADPAPRPAGRVLAQGVADGAA</sequence>
<reference evidence="5 6" key="1">
    <citation type="submission" date="2018-07" db="EMBL/GenBank/DDBJ databases">
        <title>Complete genome sequencing of Ornithinimicrobium sp. AMA3305.</title>
        <authorList>
            <person name="Bae J.-W."/>
        </authorList>
    </citation>
    <scope>NUCLEOTIDE SEQUENCE [LARGE SCALE GENOMIC DNA]</scope>
    <source>
        <strain evidence="5 6">AMA3305</strain>
    </source>
</reference>
<evidence type="ECO:0000256" key="2">
    <source>
        <dbReference type="ARBA" id="ARBA00022714"/>
    </source>
</evidence>